<feature type="non-terminal residue" evidence="2">
    <location>
        <position position="172"/>
    </location>
</feature>
<dbReference type="RefSeq" id="WP_140400953.1">
    <property type="nucleotide sequence ID" value="NZ_NFKP01000070.1"/>
</dbReference>
<evidence type="ECO:0000313" key="3">
    <source>
        <dbReference type="Proteomes" id="UP000196386"/>
    </source>
</evidence>
<proteinExistence type="predicted"/>
<dbReference type="AlphaFoldDB" id="A0A1Y4M2Y2"/>
<organism evidence="2 3">
    <name type="scientific">Anaerotruncus colihominis</name>
    <dbReference type="NCBI Taxonomy" id="169435"/>
    <lineage>
        <taxon>Bacteria</taxon>
        <taxon>Bacillati</taxon>
        <taxon>Bacillota</taxon>
        <taxon>Clostridia</taxon>
        <taxon>Eubacteriales</taxon>
        <taxon>Oscillospiraceae</taxon>
        <taxon>Anaerotruncus</taxon>
    </lineage>
</organism>
<protein>
    <submittedName>
        <fullName evidence="2">Uncharacterized protein</fullName>
    </submittedName>
</protein>
<sequence>MKRFLSVFTAAFLLLTCSIPAFADWSDDSADKVFIPDVPSFVSPNGNTTVKFETTNKEIQSDFIDNLSDAPYLVLLRQELTNGYYEGEYIGDDRRWWVYIVRFPTKKPASTLLGEFSYRNPRDADPMQFMPHVQGAKYILLQYDFKKDKLICNNQIYDAAQMLHFSYVIDAS</sequence>
<dbReference type="Proteomes" id="UP000196386">
    <property type="component" value="Unassembled WGS sequence"/>
</dbReference>
<comment type="caution">
    <text evidence="2">The sequence shown here is derived from an EMBL/GenBank/DDBJ whole genome shotgun (WGS) entry which is preliminary data.</text>
</comment>
<reference evidence="3" key="1">
    <citation type="submission" date="2017-04" db="EMBL/GenBank/DDBJ databases">
        <title>Function of individual gut microbiota members based on whole genome sequencing of pure cultures obtained from chicken caecum.</title>
        <authorList>
            <person name="Medvecky M."/>
            <person name="Cejkova D."/>
            <person name="Polansky O."/>
            <person name="Karasova D."/>
            <person name="Kubasova T."/>
            <person name="Cizek A."/>
            <person name="Rychlik I."/>
        </authorList>
    </citation>
    <scope>NUCLEOTIDE SEQUENCE [LARGE SCALE GENOMIC DNA]</scope>
    <source>
        <strain evidence="3">An175</strain>
    </source>
</reference>
<name>A0A1Y4M2Y2_9FIRM</name>
<feature type="signal peptide" evidence="1">
    <location>
        <begin position="1"/>
        <end position="23"/>
    </location>
</feature>
<keyword evidence="1" id="KW-0732">Signal</keyword>
<gene>
    <name evidence="2" type="ORF">B5F11_20620</name>
</gene>
<feature type="chain" id="PRO_5012599147" evidence="1">
    <location>
        <begin position="24"/>
        <end position="172"/>
    </location>
</feature>
<dbReference type="EMBL" id="NFKP01000070">
    <property type="protein sequence ID" value="OUP63198.1"/>
    <property type="molecule type" value="Genomic_DNA"/>
</dbReference>
<evidence type="ECO:0000313" key="2">
    <source>
        <dbReference type="EMBL" id="OUP63198.1"/>
    </source>
</evidence>
<evidence type="ECO:0000256" key="1">
    <source>
        <dbReference type="SAM" id="SignalP"/>
    </source>
</evidence>
<accession>A0A1Y4M2Y2</accession>